<name>A0A291HV47_9GAMM</name>
<evidence type="ECO:0000256" key="5">
    <source>
        <dbReference type="ARBA" id="ARBA00022729"/>
    </source>
</evidence>
<reference evidence="8" key="1">
    <citation type="submission" date="2015-09" db="EMBL/GenBank/DDBJ databases">
        <authorList>
            <person name="Shao Z."/>
            <person name="Wang L."/>
        </authorList>
    </citation>
    <scope>NUCLEOTIDE SEQUENCE [LARGE SCALE GENOMIC DNA]</scope>
    <source>
        <strain evidence="8">F13-1</strain>
    </source>
</reference>
<sequence>MLGALLSGQALAEARTLDTRFGELRIDGEPARVVTLYEGALDTSIAVGVTPLGAVATRGGDGVAGYLQDKAGEVAIVGTARETNLEAVIALQPDLILASSSLPEEQYRLLSAVAPTLVPDIDMFEEGAWKEEARLFAKALDKEAELDGVLAGLDQRTAALAEKFGQAVPADGRKAALARWMPQGAMMMSSRLFTPGLLQAVGFEVRDGGIVKPGLPHSSPLSQENLALMDGDWLFMATLNHDGREALAAAETSPAFARLSVVRQQRVFPVDGQVWTSATGPLAAHAILDDVERVLEHAAR</sequence>
<dbReference type="KEGG" id="zdf:AN401_17120"/>
<keyword evidence="8" id="KW-1185">Reference proteome</keyword>
<dbReference type="Pfam" id="PF01497">
    <property type="entry name" value="Peripla_BP_2"/>
    <property type="match status" value="1"/>
</dbReference>
<dbReference type="InterPro" id="IPR051313">
    <property type="entry name" value="Bact_iron-sidero_bind"/>
</dbReference>
<evidence type="ECO:0000259" key="6">
    <source>
        <dbReference type="PROSITE" id="PS50983"/>
    </source>
</evidence>
<keyword evidence="4" id="KW-0410">Iron transport</keyword>
<feature type="domain" description="Fe/B12 periplasmic-binding" evidence="6">
    <location>
        <begin position="32"/>
        <end position="299"/>
    </location>
</feature>
<evidence type="ECO:0000313" key="7">
    <source>
        <dbReference type="EMBL" id="ATG76017.1"/>
    </source>
</evidence>
<dbReference type="Gene3D" id="3.40.50.1980">
    <property type="entry name" value="Nitrogenase molybdenum iron protein domain"/>
    <property type="match status" value="2"/>
</dbReference>
<evidence type="ECO:0000256" key="4">
    <source>
        <dbReference type="ARBA" id="ARBA00022496"/>
    </source>
</evidence>
<dbReference type="PANTHER" id="PTHR30532:SF25">
    <property type="entry name" value="IRON(III) DICITRATE-BINDING PERIPLASMIC PROTEIN"/>
    <property type="match status" value="1"/>
</dbReference>
<dbReference type="AlphaFoldDB" id="A0A291HV47"/>
<dbReference type="GO" id="GO:0030288">
    <property type="term" value="C:outer membrane-bounded periplasmic space"/>
    <property type="evidence" value="ECO:0007669"/>
    <property type="project" value="TreeGrafter"/>
</dbReference>
<keyword evidence="4" id="KW-0408">Iron</keyword>
<proteinExistence type="inferred from homology"/>
<dbReference type="SUPFAM" id="SSF53807">
    <property type="entry name" value="Helical backbone' metal receptor"/>
    <property type="match status" value="1"/>
</dbReference>
<dbReference type="EMBL" id="CP012621">
    <property type="protein sequence ID" value="ATG76017.1"/>
    <property type="molecule type" value="Genomic_DNA"/>
</dbReference>
<dbReference type="GO" id="GO:1901678">
    <property type="term" value="P:iron coordination entity transport"/>
    <property type="evidence" value="ECO:0007669"/>
    <property type="project" value="UniProtKB-ARBA"/>
</dbReference>
<keyword evidence="3" id="KW-0813">Transport</keyword>
<comment type="subcellular location">
    <subcellularLocation>
        <location evidence="1">Cell envelope</location>
    </subcellularLocation>
</comment>
<dbReference type="PROSITE" id="PS50983">
    <property type="entry name" value="FE_B12_PBP"/>
    <property type="match status" value="1"/>
</dbReference>
<dbReference type="InterPro" id="IPR002491">
    <property type="entry name" value="ABC_transptr_periplasmic_BD"/>
</dbReference>
<keyword evidence="5" id="KW-0732">Signal</keyword>
<dbReference type="CDD" id="cd01146">
    <property type="entry name" value="FhuD"/>
    <property type="match status" value="1"/>
</dbReference>
<evidence type="ECO:0000313" key="8">
    <source>
        <dbReference type="Proteomes" id="UP000217763"/>
    </source>
</evidence>
<accession>A0A291HV47</accession>
<organism evidence="7 8">
    <name type="scientific">Zobellella denitrificans</name>
    <dbReference type="NCBI Taxonomy" id="347534"/>
    <lineage>
        <taxon>Bacteria</taxon>
        <taxon>Pseudomonadati</taxon>
        <taxon>Pseudomonadota</taxon>
        <taxon>Gammaproteobacteria</taxon>
        <taxon>Aeromonadales</taxon>
        <taxon>Aeromonadaceae</taxon>
        <taxon>Zobellella</taxon>
    </lineage>
</organism>
<keyword evidence="4" id="KW-0406">Ion transport</keyword>
<evidence type="ECO:0000256" key="3">
    <source>
        <dbReference type="ARBA" id="ARBA00022448"/>
    </source>
</evidence>
<evidence type="ECO:0000256" key="2">
    <source>
        <dbReference type="ARBA" id="ARBA00008814"/>
    </source>
</evidence>
<protein>
    <submittedName>
        <fullName evidence="7">ABC transporter substrate-binding protein</fullName>
    </submittedName>
</protein>
<dbReference type="PANTHER" id="PTHR30532">
    <property type="entry name" value="IRON III DICITRATE-BINDING PERIPLASMIC PROTEIN"/>
    <property type="match status" value="1"/>
</dbReference>
<gene>
    <name evidence="7" type="ORF">AN401_17120</name>
</gene>
<evidence type="ECO:0000256" key="1">
    <source>
        <dbReference type="ARBA" id="ARBA00004196"/>
    </source>
</evidence>
<dbReference type="Proteomes" id="UP000217763">
    <property type="component" value="Chromosome"/>
</dbReference>
<comment type="similarity">
    <text evidence="2">Belongs to the bacterial solute-binding protein 8 family.</text>
</comment>